<sequence length="103" mass="12456">PLFRSTSIMEIGRKLKQLSIENNFIKNMVDFFEDAMIYRIIYEFKTEIKELRADLSTYIFSLLDQGALHKKMNYKELVKYLTERFSGFPYLIQLVKKFYLLKH</sequence>
<proteinExistence type="predicted"/>
<evidence type="ECO:0000313" key="1">
    <source>
        <dbReference type="EMBL" id="KKK82158.1"/>
    </source>
</evidence>
<comment type="caution">
    <text evidence="1">The sequence shown here is derived from an EMBL/GenBank/DDBJ whole genome shotgun (WGS) entry which is preliminary data.</text>
</comment>
<protein>
    <submittedName>
        <fullName evidence="1">Uncharacterized protein</fullName>
    </submittedName>
</protein>
<dbReference type="AlphaFoldDB" id="A0A0F8YL66"/>
<reference evidence="1" key="1">
    <citation type="journal article" date="2015" name="Nature">
        <title>Complex archaea that bridge the gap between prokaryotes and eukaryotes.</title>
        <authorList>
            <person name="Spang A."/>
            <person name="Saw J.H."/>
            <person name="Jorgensen S.L."/>
            <person name="Zaremba-Niedzwiedzka K."/>
            <person name="Martijn J."/>
            <person name="Lind A.E."/>
            <person name="van Eijk R."/>
            <person name="Schleper C."/>
            <person name="Guy L."/>
            <person name="Ettema T.J."/>
        </authorList>
    </citation>
    <scope>NUCLEOTIDE SEQUENCE</scope>
</reference>
<dbReference type="EMBL" id="LAZR01052798">
    <property type="protein sequence ID" value="KKK82158.1"/>
    <property type="molecule type" value="Genomic_DNA"/>
</dbReference>
<gene>
    <name evidence="1" type="ORF">LCGC14_2806170</name>
</gene>
<organism evidence="1">
    <name type="scientific">marine sediment metagenome</name>
    <dbReference type="NCBI Taxonomy" id="412755"/>
    <lineage>
        <taxon>unclassified sequences</taxon>
        <taxon>metagenomes</taxon>
        <taxon>ecological metagenomes</taxon>
    </lineage>
</organism>
<accession>A0A0F8YL66</accession>
<name>A0A0F8YL66_9ZZZZ</name>
<feature type="non-terminal residue" evidence="1">
    <location>
        <position position="1"/>
    </location>
</feature>